<dbReference type="Gene3D" id="2.130.10.10">
    <property type="entry name" value="YVTN repeat-like/Quinoprotein amine dehydrogenase"/>
    <property type="match status" value="1"/>
</dbReference>
<sequence>MSSSQASSSAQPEFTISTPPSDVVSSLSFNPDPSHATQLLAASWDKTVRLYHLPADFPATSDEAALAEASKGCTLVHTFQHDAPVLDVCWINDKLAASGGLDRRVRLLDLETGQSSILGKHTNAVSRIRYSESTKLLVSASWDATLKVWDPFAAASSSSGSGSEALLKTLKLPDKVLAMDISPSFPSTQTPKGPVQISDTTPRLVVAMAGRLVHIYELSRWRAELDQGASSPDDSPAWKPAQKRESSLKYMLRDVRTTVSGQGYATSSVEGRIALEFFDASDEVQAQKYAFKCHRQVVDGIDTVYPVNGMAFHPIHGTFASIGADAAVSIWDPLAKKRIKQYGRAPSALSCGAISSDGAFLAVASGFENIDDANSPSGEVGGLAKGGPGNVQIHIRPAFDDCKPKPKAS</sequence>
<dbReference type="InterPro" id="IPR036322">
    <property type="entry name" value="WD40_repeat_dom_sf"/>
</dbReference>
<dbReference type="GeneID" id="37043602"/>
<dbReference type="STRING" id="215250.A0A316YNK9"/>
<dbReference type="Proteomes" id="UP000245768">
    <property type="component" value="Unassembled WGS sequence"/>
</dbReference>
<evidence type="ECO:0000256" key="3">
    <source>
        <dbReference type="PROSITE-ProRule" id="PRU00221"/>
    </source>
</evidence>
<gene>
    <name evidence="5" type="ORF">FA10DRAFT_266878</name>
</gene>
<protein>
    <submittedName>
        <fullName evidence="5">WD40 repeat-like protein</fullName>
    </submittedName>
</protein>
<dbReference type="EMBL" id="KZ819636">
    <property type="protein sequence ID" value="PWN90394.1"/>
    <property type="molecule type" value="Genomic_DNA"/>
</dbReference>
<feature type="compositionally biased region" description="Low complexity" evidence="4">
    <location>
        <begin position="1"/>
        <end position="11"/>
    </location>
</feature>
<dbReference type="InterPro" id="IPR001680">
    <property type="entry name" value="WD40_rpt"/>
</dbReference>
<organism evidence="5 6">
    <name type="scientific">Acaromyces ingoldii</name>
    <dbReference type="NCBI Taxonomy" id="215250"/>
    <lineage>
        <taxon>Eukaryota</taxon>
        <taxon>Fungi</taxon>
        <taxon>Dikarya</taxon>
        <taxon>Basidiomycota</taxon>
        <taxon>Ustilaginomycotina</taxon>
        <taxon>Exobasidiomycetes</taxon>
        <taxon>Exobasidiales</taxon>
        <taxon>Cryptobasidiaceae</taxon>
        <taxon>Acaromyces</taxon>
    </lineage>
</organism>
<feature type="compositionally biased region" description="Polar residues" evidence="4">
    <location>
        <begin position="12"/>
        <end position="22"/>
    </location>
</feature>
<feature type="region of interest" description="Disordered" evidence="4">
    <location>
        <begin position="1"/>
        <end position="22"/>
    </location>
</feature>
<dbReference type="AlphaFoldDB" id="A0A316YNK9"/>
<keyword evidence="1 3" id="KW-0853">WD repeat</keyword>
<dbReference type="SUPFAM" id="SSF50978">
    <property type="entry name" value="WD40 repeat-like"/>
    <property type="match status" value="1"/>
</dbReference>
<evidence type="ECO:0000313" key="5">
    <source>
        <dbReference type="EMBL" id="PWN90394.1"/>
    </source>
</evidence>
<dbReference type="SMART" id="SM00320">
    <property type="entry name" value="WD40"/>
    <property type="match status" value="5"/>
</dbReference>
<dbReference type="RefSeq" id="XP_025377592.1">
    <property type="nucleotide sequence ID" value="XM_025521686.1"/>
</dbReference>
<accession>A0A316YNK9</accession>
<keyword evidence="6" id="KW-1185">Reference proteome</keyword>
<evidence type="ECO:0000256" key="1">
    <source>
        <dbReference type="ARBA" id="ARBA00022574"/>
    </source>
</evidence>
<reference evidence="5" key="1">
    <citation type="journal article" date="2018" name="Mol. Biol. Evol.">
        <title>Broad Genomic Sampling Reveals a Smut Pathogenic Ancestry of the Fungal Clade Ustilaginomycotina.</title>
        <authorList>
            <person name="Kijpornyongpan T."/>
            <person name="Mondo S.J."/>
            <person name="Barry K."/>
            <person name="Sandor L."/>
            <person name="Lee J."/>
            <person name="Lipzen A."/>
            <person name="Pangilinan J."/>
            <person name="LaButti K."/>
            <person name="Hainaut M."/>
            <person name="Henrissat B."/>
            <person name="Grigoriev I.V."/>
            <person name="Spatafora J.W."/>
            <person name="Aime M.C."/>
        </authorList>
    </citation>
    <scope>NUCLEOTIDE SEQUENCE [LARGE SCALE GENOMIC DNA]</scope>
    <source>
        <strain evidence="5">MCA 4198</strain>
    </source>
</reference>
<evidence type="ECO:0000256" key="4">
    <source>
        <dbReference type="SAM" id="MobiDB-lite"/>
    </source>
</evidence>
<evidence type="ECO:0000313" key="6">
    <source>
        <dbReference type="Proteomes" id="UP000245768"/>
    </source>
</evidence>
<dbReference type="PROSITE" id="PS50082">
    <property type="entry name" value="WD_REPEATS_2"/>
    <property type="match status" value="1"/>
</dbReference>
<dbReference type="InParanoid" id="A0A316YNK9"/>
<keyword evidence="2" id="KW-0677">Repeat</keyword>
<proteinExistence type="predicted"/>
<dbReference type="InterPro" id="IPR015943">
    <property type="entry name" value="WD40/YVTN_repeat-like_dom_sf"/>
</dbReference>
<name>A0A316YNK9_9BASI</name>
<feature type="repeat" description="WD" evidence="3">
    <location>
        <begin position="118"/>
        <end position="150"/>
    </location>
</feature>
<dbReference type="PROSITE" id="PS50294">
    <property type="entry name" value="WD_REPEATS_REGION"/>
    <property type="match status" value="1"/>
</dbReference>
<dbReference type="OrthoDB" id="10262475at2759"/>
<dbReference type="PANTHER" id="PTHR10971">
    <property type="entry name" value="MRNA EXPORT FACTOR AND BUB3"/>
    <property type="match status" value="1"/>
</dbReference>
<dbReference type="Pfam" id="PF00400">
    <property type="entry name" value="WD40"/>
    <property type="match status" value="3"/>
</dbReference>
<evidence type="ECO:0000256" key="2">
    <source>
        <dbReference type="ARBA" id="ARBA00022737"/>
    </source>
</evidence>